<keyword evidence="3 6" id="KW-0378">Hydrolase</keyword>
<dbReference type="InterPro" id="IPR032466">
    <property type="entry name" value="Metal_Hydrolase"/>
</dbReference>
<organism evidence="9 10">
    <name type="scientific">Desulfofustis glycolicus DSM 9705</name>
    <dbReference type="NCBI Taxonomy" id="1121409"/>
    <lineage>
        <taxon>Bacteria</taxon>
        <taxon>Pseudomonadati</taxon>
        <taxon>Thermodesulfobacteriota</taxon>
        <taxon>Desulfobulbia</taxon>
        <taxon>Desulfobulbales</taxon>
        <taxon>Desulfocapsaceae</taxon>
        <taxon>Desulfofustis</taxon>
    </lineage>
</organism>
<dbReference type="CDD" id="cd01295">
    <property type="entry name" value="AdeC"/>
    <property type="match status" value="1"/>
</dbReference>
<comment type="similarity">
    <text evidence="1 6">Belongs to the metallo-dependent hydrolases superfamily. Adenine deaminase family.</text>
</comment>
<dbReference type="SUPFAM" id="SSF51338">
    <property type="entry name" value="Composite domain of metallo-dependent hydrolases"/>
    <property type="match status" value="1"/>
</dbReference>
<dbReference type="Gene3D" id="3.20.20.140">
    <property type="entry name" value="Metal-dependent hydrolases"/>
    <property type="match status" value="1"/>
</dbReference>
<evidence type="ECO:0000313" key="10">
    <source>
        <dbReference type="Proteomes" id="UP000184139"/>
    </source>
</evidence>
<evidence type="ECO:0000259" key="8">
    <source>
        <dbReference type="Pfam" id="PF13382"/>
    </source>
</evidence>
<dbReference type="EC" id="3.5.4.2" evidence="2 6"/>
<dbReference type="InterPro" id="IPR026912">
    <property type="entry name" value="Adenine_deam_C"/>
</dbReference>
<evidence type="ECO:0000256" key="6">
    <source>
        <dbReference type="HAMAP-Rule" id="MF_01518"/>
    </source>
</evidence>
<evidence type="ECO:0000313" key="9">
    <source>
        <dbReference type="EMBL" id="SHH32409.1"/>
    </source>
</evidence>
<dbReference type="GO" id="GO:0006146">
    <property type="term" value="P:adenine catabolic process"/>
    <property type="evidence" value="ECO:0007669"/>
    <property type="project" value="InterPro"/>
</dbReference>
<evidence type="ECO:0000256" key="2">
    <source>
        <dbReference type="ARBA" id="ARBA00012782"/>
    </source>
</evidence>
<evidence type="ECO:0000259" key="7">
    <source>
        <dbReference type="Pfam" id="PF01979"/>
    </source>
</evidence>
<dbReference type="GO" id="GO:0000034">
    <property type="term" value="F:adenine deaminase activity"/>
    <property type="evidence" value="ECO:0007669"/>
    <property type="project" value="UniProtKB-UniRule"/>
</dbReference>
<dbReference type="InterPro" id="IPR006680">
    <property type="entry name" value="Amidohydro-rel"/>
</dbReference>
<dbReference type="STRING" id="1121409.SAMN02745124_00118"/>
<dbReference type="PANTHER" id="PTHR11113:SF2">
    <property type="entry name" value="ADENINE DEAMINASE"/>
    <property type="match status" value="1"/>
</dbReference>
<evidence type="ECO:0000256" key="4">
    <source>
        <dbReference type="ARBA" id="ARBA00023211"/>
    </source>
</evidence>
<keyword evidence="4 6" id="KW-0464">Manganese</keyword>
<keyword evidence="10" id="KW-1185">Reference proteome</keyword>
<feature type="domain" description="Amidohydrolase-related" evidence="7">
    <location>
        <begin position="66"/>
        <end position="348"/>
    </location>
</feature>
<dbReference type="SUPFAM" id="SSF51556">
    <property type="entry name" value="Metallo-dependent hydrolases"/>
    <property type="match status" value="1"/>
</dbReference>
<dbReference type="Pfam" id="PF01979">
    <property type="entry name" value="Amidohydro_1"/>
    <property type="match status" value="1"/>
</dbReference>
<reference evidence="9 10" key="1">
    <citation type="submission" date="2016-11" db="EMBL/GenBank/DDBJ databases">
        <authorList>
            <person name="Jaros S."/>
            <person name="Januszkiewicz K."/>
            <person name="Wedrychowicz H."/>
        </authorList>
    </citation>
    <scope>NUCLEOTIDE SEQUENCE [LARGE SCALE GENOMIC DNA]</scope>
    <source>
        <strain evidence="9 10">DSM 9705</strain>
    </source>
</reference>
<evidence type="ECO:0000256" key="1">
    <source>
        <dbReference type="ARBA" id="ARBA00006773"/>
    </source>
</evidence>
<dbReference type="Pfam" id="PF13382">
    <property type="entry name" value="Adenine_deam_C"/>
    <property type="match status" value="1"/>
</dbReference>
<dbReference type="Gene3D" id="2.30.40.10">
    <property type="entry name" value="Urease, subunit C, domain 1"/>
    <property type="match status" value="1"/>
</dbReference>
<evidence type="ECO:0000256" key="3">
    <source>
        <dbReference type="ARBA" id="ARBA00022801"/>
    </source>
</evidence>
<dbReference type="HAMAP" id="MF_01518">
    <property type="entry name" value="Adenine_deamin"/>
    <property type="match status" value="1"/>
</dbReference>
<comment type="catalytic activity">
    <reaction evidence="5 6">
        <text>adenine + H2O + H(+) = hypoxanthine + NH4(+)</text>
        <dbReference type="Rhea" id="RHEA:23688"/>
        <dbReference type="ChEBI" id="CHEBI:15377"/>
        <dbReference type="ChEBI" id="CHEBI:15378"/>
        <dbReference type="ChEBI" id="CHEBI:16708"/>
        <dbReference type="ChEBI" id="CHEBI:17368"/>
        <dbReference type="ChEBI" id="CHEBI:28938"/>
        <dbReference type="EC" id="3.5.4.2"/>
    </reaction>
</comment>
<dbReference type="AlphaFoldDB" id="A0A1M5S1S4"/>
<dbReference type="InterPro" id="IPR011059">
    <property type="entry name" value="Metal-dep_hydrolase_composite"/>
</dbReference>
<dbReference type="EMBL" id="FQXS01000001">
    <property type="protein sequence ID" value="SHH32409.1"/>
    <property type="molecule type" value="Genomic_DNA"/>
</dbReference>
<dbReference type="Proteomes" id="UP000184139">
    <property type="component" value="Unassembled WGS sequence"/>
</dbReference>
<feature type="domain" description="Adenine deaminase C-terminal" evidence="8">
    <location>
        <begin position="397"/>
        <end position="564"/>
    </location>
</feature>
<accession>A0A1M5S1S4</accession>
<evidence type="ECO:0000256" key="5">
    <source>
        <dbReference type="ARBA" id="ARBA00047720"/>
    </source>
</evidence>
<gene>
    <name evidence="6" type="primary">ade</name>
    <name evidence="9" type="ORF">SAMN02745124_00118</name>
</gene>
<sequence length="572" mass="60158">MPMAIADLITAARGQRPVDLLLTDARIVNVFNGSIDAGSVAVADGCVVGIGDYQAHHTVSLVGRFLAPGFIDSHVHIESAMTSVSEFVRAVLPLGTTTVVADPHEIANVLGLGGIEAMLAAAEQQPMNIYYGLPSCVPATAMETAGAVLDAATLAPLLANERILALGEMMNFPGLLACDPDVLAKIEATHERRKPVDGHCPGLAGKELAAYVAAGISSDHECISAAEAREKLAMGMHIMIREGTGAKNLADLLPIITPQTESFLMWCTDDRHPGDICREGHINYLVRRAVQGGIDPLTAIRMATIHPARRFGLTHLGAIAPGRRADLLVLPDLESFVPTAVYSGGRLVAQAGKMRPEIPSPPVMECPPTMRVRTDSLDLAIGATGTTGQVIELVPGQVVTGRRTVRLTCRDGLAVADPERDLLKLVVVERHRATGNVGKGFVSGFGLRTGALASSVAHDSHNIVAVGVSDRDLRQAIDAVIGLGGGQVVVAGGRLVASLALPLAGLMAVLPLDQVRQRIEELTAAARTIGAVPGDPFMALSFLALPVIPELKLTDQGLFDVTRFCHVPLFTD</sequence>
<dbReference type="NCBIfam" id="TIGR01178">
    <property type="entry name" value="ade"/>
    <property type="match status" value="1"/>
</dbReference>
<dbReference type="InterPro" id="IPR006679">
    <property type="entry name" value="Adenine_deam"/>
</dbReference>
<protein>
    <recommendedName>
        <fullName evidence="2 6">Adenine deaminase</fullName>
        <shortName evidence="6">Adenase</shortName>
        <shortName evidence="6">Adenine aminase</shortName>
        <ecNumber evidence="2 6">3.5.4.2</ecNumber>
    </recommendedName>
</protein>
<comment type="cofactor">
    <cofactor evidence="6">
        <name>Mn(2+)</name>
        <dbReference type="ChEBI" id="CHEBI:29035"/>
    </cofactor>
</comment>
<dbReference type="PANTHER" id="PTHR11113">
    <property type="entry name" value="N-ACETYLGLUCOSAMINE-6-PHOSPHATE DEACETYLASE"/>
    <property type="match status" value="1"/>
</dbReference>
<name>A0A1M5S1S4_9BACT</name>
<proteinExistence type="inferred from homology"/>